<sequence length="215" mass="24047">MVLSHSVIPLDSYLTSMADNKNGREAQAQNEERRQRKRAIAEELERADEPEPPVDPAELAYFETELESLEFPATAADVVAAVGDREIESADGTYTVADLLPDAEVESFESPAEVRTRVQRPTVAGAMKRVVEAADEHQSASFGASQHDGYERTFRELRAIDADDDDEGIRVVADWIIERIHEKETLPGSRDVRRQAAKFCRSNGYSVRNDEWLGI</sequence>
<feature type="region of interest" description="Disordered" evidence="1">
    <location>
        <begin position="17"/>
        <end position="37"/>
    </location>
</feature>
<dbReference type="Pfam" id="PF19102">
    <property type="entry name" value="DUF5789"/>
    <property type="match status" value="1"/>
</dbReference>
<proteinExistence type="predicted"/>
<evidence type="ECO:0000313" key="3">
    <source>
        <dbReference type="Proteomes" id="UP000614221"/>
    </source>
</evidence>
<evidence type="ECO:0000256" key="1">
    <source>
        <dbReference type="SAM" id="MobiDB-lite"/>
    </source>
</evidence>
<dbReference type="Proteomes" id="UP000614221">
    <property type="component" value="Unassembled WGS sequence"/>
</dbReference>
<dbReference type="EMBL" id="BMPD01000003">
    <property type="protein sequence ID" value="GGK70173.1"/>
    <property type="molecule type" value="Genomic_DNA"/>
</dbReference>
<reference evidence="2" key="2">
    <citation type="submission" date="2020-09" db="EMBL/GenBank/DDBJ databases">
        <authorList>
            <person name="Sun Q."/>
            <person name="Ohkuma M."/>
        </authorList>
    </citation>
    <scope>NUCLEOTIDE SEQUENCE</scope>
    <source>
        <strain evidence="2">JCM 19018</strain>
    </source>
</reference>
<dbReference type="InterPro" id="IPR043899">
    <property type="entry name" value="DUF5789"/>
</dbReference>
<name>A0A830EZC8_9EURY</name>
<gene>
    <name evidence="2" type="ORF">GCM10009067_22980</name>
</gene>
<reference evidence="2" key="1">
    <citation type="journal article" date="2014" name="Int. J. Syst. Evol. Microbiol.">
        <title>Complete genome sequence of Corynebacterium casei LMG S-19264T (=DSM 44701T), isolated from a smear-ripened cheese.</title>
        <authorList>
            <consortium name="US DOE Joint Genome Institute (JGI-PGF)"/>
            <person name="Walter F."/>
            <person name="Albersmeier A."/>
            <person name="Kalinowski J."/>
            <person name="Ruckert C."/>
        </authorList>
    </citation>
    <scope>NUCLEOTIDE SEQUENCE</scope>
    <source>
        <strain evidence="2">JCM 19018</strain>
    </source>
</reference>
<accession>A0A830EZC8</accession>
<evidence type="ECO:0000313" key="2">
    <source>
        <dbReference type="EMBL" id="GGK70173.1"/>
    </source>
</evidence>
<protein>
    <submittedName>
        <fullName evidence="2">Uncharacterized protein</fullName>
    </submittedName>
</protein>
<comment type="caution">
    <text evidence="2">The sequence shown here is derived from an EMBL/GenBank/DDBJ whole genome shotgun (WGS) entry which is preliminary data.</text>
</comment>
<organism evidence="2 3">
    <name type="scientific">Haloarcula sebkhae</name>
    <dbReference type="NCBI Taxonomy" id="932660"/>
    <lineage>
        <taxon>Archaea</taxon>
        <taxon>Methanobacteriati</taxon>
        <taxon>Methanobacteriota</taxon>
        <taxon>Stenosarchaea group</taxon>
        <taxon>Halobacteria</taxon>
        <taxon>Halobacteriales</taxon>
        <taxon>Haloarculaceae</taxon>
        <taxon>Haloarcula</taxon>
    </lineage>
</organism>
<dbReference type="AlphaFoldDB" id="A0A830EZC8"/>